<dbReference type="InterPro" id="IPR043504">
    <property type="entry name" value="Peptidase_S1_PA_chymotrypsin"/>
</dbReference>
<proteinExistence type="inferred from homology"/>
<dbReference type="EMBL" id="VSFG01000001">
    <property type="protein sequence ID" value="TYB48834.1"/>
    <property type="molecule type" value="Genomic_DNA"/>
</dbReference>
<comment type="similarity">
    <text evidence="1">Belongs to the peptidase S1 family.</text>
</comment>
<reference evidence="8 9" key="1">
    <citation type="submission" date="2019-08" db="EMBL/GenBank/DDBJ databases">
        <title>Actinomadura sp. nov. CYP1-5 isolated from mountain soil.</title>
        <authorList>
            <person name="Songsumanus A."/>
            <person name="Kuncharoen N."/>
            <person name="Kudo T."/>
            <person name="Yuki M."/>
            <person name="Igarashi Y."/>
            <person name="Tanasupawat S."/>
        </authorList>
    </citation>
    <scope>NUCLEOTIDE SEQUENCE [LARGE SCALE GENOMIC DNA]</scope>
    <source>
        <strain evidence="8 9">JCM 14158</strain>
    </source>
</reference>
<keyword evidence="4" id="KW-0720">Serine protease</keyword>
<dbReference type="CDD" id="cd21112">
    <property type="entry name" value="alphaLP-like"/>
    <property type="match status" value="1"/>
</dbReference>
<evidence type="ECO:0000256" key="1">
    <source>
        <dbReference type="ARBA" id="ARBA00007664"/>
    </source>
</evidence>
<organism evidence="8 9">
    <name type="scientific">Actinomadura chibensis</name>
    <dbReference type="NCBI Taxonomy" id="392828"/>
    <lineage>
        <taxon>Bacteria</taxon>
        <taxon>Bacillati</taxon>
        <taxon>Actinomycetota</taxon>
        <taxon>Actinomycetes</taxon>
        <taxon>Streptosporangiales</taxon>
        <taxon>Thermomonosporaceae</taxon>
        <taxon>Actinomadura</taxon>
    </lineage>
</organism>
<dbReference type="RefSeq" id="WP_148344121.1">
    <property type="nucleotide sequence ID" value="NZ_VSFG01000001.1"/>
</dbReference>
<dbReference type="PRINTS" id="PR00861">
    <property type="entry name" value="ALYTICPTASE"/>
</dbReference>
<accession>A0A5D0NXE7</accession>
<dbReference type="Pfam" id="PF00089">
    <property type="entry name" value="Trypsin"/>
    <property type="match status" value="1"/>
</dbReference>
<keyword evidence="2" id="KW-0645">Protease</keyword>
<dbReference type="InterPro" id="IPR001316">
    <property type="entry name" value="Pept_S1A_streptogrisin"/>
</dbReference>
<dbReference type="GO" id="GO:0004252">
    <property type="term" value="F:serine-type endopeptidase activity"/>
    <property type="evidence" value="ECO:0007669"/>
    <property type="project" value="InterPro"/>
</dbReference>
<evidence type="ECO:0000256" key="4">
    <source>
        <dbReference type="ARBA" id="ARBA00022825"/>
    </source>
</evidence>
<dbReference type="InterPro" id="IPR009003">
    <property type="entry name" value="Peptidase_S1_PA"/>
</dbReference>
<evidence type="ECO:0000256" key="3">
    <source>
        <dbReference type="ARBA" id="ARBA00022801"/>
    </source>
</evidence>
<evidence type="ECO:0000313" key="8">
    <source>
        <dbReference type="EMBL" id="TYB48834.1"/>
    </source>
</evidence>
<protein>
    <submittedName>
        <fullName evidence="8">Streptogrisin B</fullName>
    </submittedName>
</protein>
<gene>
    <name evidence="8" type="ORF">FXF69_06670</name>
</gene>
<evidence type="ECO:0000259" key="7">
    <source>
        <dbReference type="Pfam" id="PF00089"/>
    </source>
</evidence>
<dbReference type="Proteomes" id="UP000323380">
    <property type="component" value="Unassembled WGS sequence"/>
</dbReference>
<dbReference type="InterPro" id="IPR001254">
    <property type="entry name" value="Trypsin_dom"/>
</dbReference>
<dbReference type="STRING" id="1220554.GCA_001552135_04893"/>
<evidence type="ECO:0000256" key="6">
    <source>
        <dbReference type="SAM" id="MobiDB-lite"/>
    </source>
</evidence>
<keyword evidence="5" id="KW-1015">Disulfide bond</keyword>
<evidence type="ECO:0000256" key="2">
    <source>
        <dbReference type="ARBA" id="ARBA00022670"/>
    </source>
</evidence>
<keyword evidence="9" id="KW-1185">Reference proteome</keyword>
<evidence type="ECO:0000256" key="5">
    <source>
        <dbReference type="ARBA" id="ARBA00023157"/>
    </source>
</evidence>
<feature type="compositionally biased region" description="Low complexity" evidence="6">
    <location>
        <begin position="1"/>
        <end position="32"/>
    </location>
</feature>
<comment type="caution">
    <text evidence="8">The sequence shown here is derived from an EMBL/GenBank/DDBJ whole genome shotgun (WGS) entry which is preliminary data.</text>
</comment>
<feature type="domain" description="Peptidase S1" evidence="7">
    <location>
        <begin position="150"/>
        <end position="237"/>
    </location>
</feature>
<dbReference type="SUPFAM" id="SSF50494">
    <property type="entry name" value="Trypsin-like serine proteases"/>
    <property type="match status" value="1"/>
</dbReference>
<dbReference type="AlphaFoldDB" id="A0A5D0NXE7"/>
<dbReference type="GO" id="GO:0006508">
    <property type="term" value="P:proteolysis"/>
    <property type="evidence" value="ECO:0007669"/>
    <property type="project" value="UniProtKB-KW"/>
</dbReference>
<name>A0A5D0NXE7_9ACTN</name>
<keyword evidence="3" id="KW-0378">Hydrolase</keyword>
<dbReference type="Gene3D" id="2.40.10.10">
    <property type="entry name" value="Trypsin-like serine proteases"/>
    <property type="match status" value="2"/>
</dbReference>
<evidence type="ECO:0000313" key="9">
    <source>
        <dbReference type="Proteomes" id="UP000323380"/>
    </source>
</evidence>
<feature type="region of interest" description="Disordered" evidence="6">
    <location>
        <begin position="1"/>
        <end position="63"/>
    </location>
</feature>
<sequence>MSGTAPAPGTARTPGTALAPGTTPMPGGAPVPDTAPASGGAPVSGTAPVAGTASAPSGPEGGDPVFAPGGVRCTLAFNVRKSGAYYFLTAGGCAKQGLKLYADPGLTTELGTVAAVKGLVGLARYVDPQVERPGSVHLFPGSQDITRSGRATVGQTVCTSGSTTGRRCGTVKALNITVNTPEGTITGLAMTSICAEPGDNPGSPYFNGDMALGIGIGGQGGCASGGSSYYQPITDVLSAFGAEVY</sequence>